<dbReference type="Proteomes" id="UP000001916">
    <property type="component" value="Chromosome"/>
</dbReference>
<sequence>MRPKAKIWLEREDGSYLMGPGAMHLLRAVAEAGSLKGGAKQVGISYRKAWAQLRKVEAALGFTLLQRHSGGEGGGGSTLTPAALNFLERYERFCQGALHDLEARFREAFAPEELS</sequence>
<dbReference type="SUPFAM" id="SSF46785">
    <property type="entry name" value="Winged helix' DNA-binding domain"/>
    <property type="match status" value="1"/>
</dbReference>
<dbReference type="Gene3D" id="1.10.10.10">
    <property type="entry name" value="Winged helix-like DNA-binding domain superfamily/Winged helix DNA-binding domain"/>
    <property type="match status" value="1"/>
</dbReference>
<dbReference type="OrthoDB" id="285216at2"/>
<feature type="domain" description="HTH lysR-type" evidence="1">
    <location>
        <begin position="22"/>
        <end position="83"/>
    </location>
</feature>
<name>D7BAQ3_ALLS1</name>
<dbReference type="InterPro" id="IPR036390">
    <property type="entry name" value="WH_DNA-bd_sf"/>
</dbReference>
<evidence type="ECO:0000259" key="1">
    <source>
        <dbReference type="Pfam" id="PF00126"/>
    </source>
</evidence>
<dbReference type="InterPro" id="IPR000847">
    <property type="entry name" value="LysR_HTH_N"/>
</dbReference>
<dbReference type="AlphaFoldDB" id="D7BAQ3"/>
<protein>
    <submittedName>
        <fullName evidence="2">Transcriptional regulator, ModE family</fullName>
    </submittedName>
</protein>
<dbReference type="InterPro" id="IPR051815">
    <property type="entry name" value="Molybdate_resp_trans_reg"/>
</dbReference>
<dbReference type="HOGENOM" id="CLU_125440_3_0_0"/>
<proteinExistence type="predicted"/>
<evidence type="ECO:0000313" key="2">
    <source>
        <dbReference type="EMBL" id="ADH62575.1"/>
    </source>
</evidence>
<dbReference type="EMBL" id="CP002042">
    <property type="protein sequence ID" value="ADH62575.1"/>
    <property type="molecule type" value="Genomic_DNA"/>
</dbReference>
<dbReference type="Pfam" id="PF00126">
    <property type="entry name" value="HTH_1"/>
    <property type="match status" value="1"/>
</dbReference>
<gene>
    <name evidence="2" type="ordered locus">Mesil_0658</name>
</gene>
<dbReference type="PANTHER" id="PTHR30432">
    <property type="entry name" value="TRANSCRIPTIONAL REGULATOR MODE"/>
    <property type="match status" value="1"/>
</dbReference>
<dbReference type="PANTHER" id="PTHR30432:SF1">
    <property type="entry name" value="DNA-BINDING TRANSCRIPTIONAL DUAL REGULATOR MODE"/>
    <property type="match status" value="1"/>
</dbReference>
<dbReference type="STRING" id="526227.Mesil_0658"/>
<reference evidence="2 3" key="1">
    <citation type="journal article" date="2010" name="Stand. Genomic Sci.">
        <title>Complete genome sequence of Meiothermus silvanus type strain (VI-R2).</title>
        <authorList>
            <person name="Sikorski J."/>
            <person name="Tindall B.J."/>
            <person name="Lowry S."/>
            <person name="Lucas S."/>
            <person name="Nolan M."/>
            <person name="Copeland A."/>
            <person name="Glavina Del Rio T."/>
            <person name="Tice H."/>
            <person name="Cheng J.F."/>
            <person name="Han C."/>
            <person name="Pitluck S."/>
            <person name="Liolios K."/>
            <person name="Ivanova N."/>
            <person name="Mavromatis K."/>
            <person name="Mikhailova N."/>
            <person name="Pati A."/>
            <person name="Goodwin L."/>
            <person name="Chen A."/>
            <person name="Palaniappan K."/>
            <person name="Land M."/>
            <person name="Hauser L."/>
            <person name="Chang Y.J."/>
            <person name="Jeffries C.D."/>
            <person name="Rohde M."/>
            <person name="Goker M."/>
            <person name="Woyke T."/>
            <person name="Bristow J."/>
            <person name="Eisen J.A."/>
            <person name="Markowitz V."/>
            <person name="Hugenholtz P."/>
            <person name="Kyrpides N.C."/>
            <person name="Klenk H.P."/>
            <person name="Lapidus A."/>
        </authorList>
    </citation>
    <scope>NUCLEOTIDE SEQUENCE [LARGE SCALE GENOMIC DNA]</scope>
    <source>
        <strain evidence="3">ATCC 700542 / DSM 9946 / VI-R2</strain>
    </source>
</reference>
<accession>D7BAQ3</accession>
<dbReference type="KEGG" id="msv:Mesil_0658"/>
<keyword evidence="3" id="KW-1185">Reference proteome</keyword>
<dbReference type="GO" id="GO:0003700">
    <property type="term" value="F:DNA-binding transcription factor activity"/>
    <property type="evidence" value="ECO:0007669"/>
    <property type="project" value="InterPro"/>
</dbReference>
<dbReference type="RefSeq" id="WP_013157164.1">
    <property type="nucleotide sequence ID" value="NC_014212.1"/>
</dbReference>
<evidence type="ECO:0000313" key="3">
    <source>
        <dbReference type="Proteomes" id="UP000001916"/>
    </source>
</evidence>
<dbReference type="eggNOG" id="COG2005">
    <property type="taxonomic scope" value="Bacteria"/>
</dbReference>
<dbReference type="InterPro" id="IPR036388">
    <property type="entry name" value="WH-like_DNA-bd_sf"/>
</dbReference>
<organism evidence="2 3">
    <name type="scientific">Allomeiothermus silvanus (strain ATCC 700542 / DSM 9946 / NBRC 106475 / NCIMB 13440 / VI-R2)</name>
    <name type="common">Thermus silvanus</name>
    <dbReference type="NCBI Taxonomy" id="526227"/>
    <lineage>
        <taxon>Bacteria</taxon>
        <taxon>Thermotogati</taxon>
        <taxon>Deinococcota</taxon>
        <taxon>Deinococci</taxon>
        <taxon>Thermales</taxon>
        <taxon>Thermaceae</taxon>
        <taxon>Allomeiothermus</taxon>
    </lineage>
</organism>